<evidence type="ECO:0000256" key="3">
    <source>
        <dbReference type="ARBA" id="ARBA00022617"/>
    </source>
</evidence>
<dbReference type="InterPro" id="IPR036396">
    <property type="entry name" value="Cyt_P450_sf"/>
</dbReference>
<dbReference type="PANTHER" id="PTHR24287">
    <property type="entry name" value="P450, PUTATIVE (EUROFUNG)-RELATED"/>
    <property type="match status" value="1"/>
</dbReference>
<gene>
    <name evidence="10" type="ORF">W97_05529</name>
</gene>
<accession>R7YX00</accession>
<dbReference type="EMBL" id="JH767580">
    <property type="protein sequence ID" value="EON66432.1"/>
    <property type="molecule type" value="Genomic_DNA"/>
</dbReference>
<dbReference type="Pfam" id="PF00067">
    <property type="entry name" value="p450"/>
    <property type="match status" value="1"/>
</dbReference>
<dbReference type="HOGENOM" id="CLU_001570_27_0_1"/>
<dbReference type="GO" id="GO:0005506">
    <property type="term" value="F:iron ion binding"/>
    <property type="evidence" value="ECO:0007669"/>
    <property type="project" value="InterPro"/>
</dbReference>
<dbReference type="AlphaFoldDB" id="R7YX00"/>
<dbReference type="RefSeq" id="XP_007781749.1">
    <property type="nucleotide sequence ID" value="XM_007783559.1"/>
</dbReference>
<evidence type="ECO:0000313" key="10">
    <source>
        <dbReference type="EMBL" id="EON66432.1"/>
    </source>
</evidence>
<dbReference type="InterPro" id="IPR002401">
    <property type="entry name" value="Cyt_P450_E_grp-I"/>
</dbReference>
<proteinExistence type="inferred from homology"/>
<keyword evidence="3 8" id="KW-0349">Heme</keyword>
<dbReference type="GeneID" id="19902840"/>
<dbReference type="Proteomes" id="UP000016924">
    <property type="component" value="Unassembled WGS sequence"/>
</dbReference>
<dbReference type="OrthoDB" id="1470350at2759"/>
<comment type="cofactor">
    <cofactor evidence="1 8">
        <name>heme</name>
        <dbReference type="ChEBI" id="CHEBI:30413"/>
    </cofactor>
</comment>
<comment type="similarity">
    <text evidence="2 9">Belongs to the cytochrome P450 family.</text>
</comment>
<dbReference type="InterPro" id="IPR001128">
    <property type="entry name" value="Cyt_P450"/>
</dbReference>
<keyword evidence="4 8" id="KW-0479">Metal-binding</keyword>
<dbReference type="PRINTS" id="PR00463">
    <property type="entry name" value="EP450I"/>
</dbReference>
<evidence type="ECO:0008006" key="12">
    <source>
        <dbReference type="Google" id="ProtNLM"/>
    </source>
</evidence>
<evidence type="ECO:0000256" key="1">
    <source>
        <dbReference type="ARBA" id="ARBA00001971"/>
    </source>
</evidence>
<dbReference type="STRING" id="1168221.R7YX00"/>
<evidence type="ECO:0000256" key="7">
    <source>
        <dbReference type="ARBA" id="ARBA00023033"/>
    </source>
</evidence>
<dbReference type="CDD" id="cd11063">
    <property type="entry name" value="CYP52"/>
    <property type="match status" value="1"/>
</dbReference>
<evidence type="ECO:0000256" key="6">
    <source>
        <dbReference type="ARBA" id="ARBA00023004"/>
    </source>
</evidence>
<evidence type="ECO:0000256" key="4">
    <source>
        <dbReference type="ARBA" id="ARBA00022723"/>
    </source>
</evidence>
<keyword evidence="11" id="KW-1185">Reference proteome</keyword>
<evidence type="ECO:0000256" key="8">
    <source>
        <dbReference type="PIRSR" id="PIRSR602401-1"/>
    </source>
</evidence>
<dbReference type="Gene3D" id="1.10.630.10">
    <property type="entry name" value="Cytochrome P450"/>
    <property type="match status" value="1"/>
</dbReference>
<dbReference type="SUPFAM" id="SSF48264">
    <property type="entry name" value="Cytochrome P450"/>
    <property type="match status" value="1"/>
</dbReference>
<evidence type="ECO:0000313" key="11">
    <source>
        <dbReference type="Proteomes" id="UP000016924"/>
    </source>
</evidence>
<dbReference type="PANTHER" id="PTHR24287:SF1">
    <property type="entry name" value="P450, PUTATIVE (EUROFUNG)-RELATED"/>
    <property type="match status" value="1"/>
</dbReference>
<protein>
    <recommendedName>
        <fullName evidence="12">Cytochrome P450</fullName>
    </recommendedName>
</protein>
<dbReference type="OMA" id="TVNFSPY"/>
<dbReference type="GO" id="GO:0020037">
    <property type="term" value="F:heme binding"/>
    <property type="evidence" value="ECO:0007669"/>
    <property type="project" value="InterPro"/>
</dbReference>
<dbReference type="PRINTS" id="PR00385">
    <property type="entry name" value="P450"/>
</dbReference>
<evidence type="ECO:0000256" key="2">
    <source>
        <dbReference type="ARBA" id="ARBA00010617"/>
    </source>
</evidence>
<sequence>MAVFILFCVAVLYILYSSITSYLSERRFRAFALANGCEPPAHAPAKWPLGIEFVWRALTCERRGLDLLDDLIMARYRAMGRNTFTSTALGATTLSTIEPANLQAILATKFKDFEIGSRRHKQFGILLGKNIFTSDGPFWEHSRAMFRPQFAREQINDLEATEKAVQALFHVVPVDEDGWTAETDLMPFFFRFTLDTATEFLFGESVESQLAAVEDVAASGHRAMAAEKAGGDVGFAEAFDTAQSWMALRARALGFYWLVDGTKLRKSVKLIRQFTDYYVRLALEKKEHGAEKEKIPEKGEKKKYALVEALVNETRDSEELRDQMLGILLAGRDTTATLLSWVFIVLTKNPHIFNKLRESILADFGPAPSPDKPITFASLKSSKYLQHVLHETLRLHTSVPLNSRVAARDTVLPVGGGADGTKPVAMRKGQQVNFTPYILHRRRDLWGEDVEEFKPERWEGRRIDWSFLPFSGGPRICLGQQYALTEAGYLIGRMLQRFDRIEGVGEHWQKKPRKKISLTMYPLDGVKVRLRMAKEA</sequence>
<reference evidence="11" key="1">
    <citation type="submission" date="2012-06" db="EMBL/GenBank/DDBJ databases">
        <title>The genome sequence of Coniosporium apollinis CBS 100218.</title>
        <authorList>
            <consortium name="The Broad Institute Genome Sequencing Platform"/>
            <person name="Cuomo C."/>
            <person name="Gorbushina A."/>
            <person name="Noack S."/>
            <person name="Walker B."/>
            <person name="Young S.K."/>
            <person name="Zeng Q."/>
            <person name="Gargeya S."/>
            <person name="Fitzgerald M."/>
            <person name="Haas B."/>
            <person name="Abouelleil A."/>
            <person name="Alvarado L."/>
            <person name="Arachchi H.M."/>
            <person name="Berlin A.M."/>
            <person name="Chapman S.B."/>
            <person name="Goldberg J."/>
            <person name="Griggs A."/>
            <person name="Gujja S."/>
            <person name="Hansen M."/>
            <person name="Howarth C."/>
            <person name="Imamovic A."/>
            <person name="Larimer J."/>
            <person name="McCowan C."/>
            <person name="Montmayeur A."/>
            <person name="Murphy C."/>
            <person name="Neiman D."/>
            <person name="Pearson M."/>
            <person name="Priest M."/>
            <person name="Roberts A."/>
            <person name="Saif S."/>
            <person name="Shea T."/>
            <person name="Sisk P."/>
            <person name="Sykes S."/>
            <person name="Wortman J."/>
            <person name="Nusbaum C."/>
            <person name="Birren B."/>
        </authorList>
    </citation>
    <scope>NUCLEOTIDE SEQUENCE [LARGE SCALE GENOMIC DNA]</scope>
    <source>
        <strain evidence="11">CBS 100218</strain>
    </source>
</reference>
<evidence type="ECO:0000256" key="9">
    <source>
        <dbReference type="RuleBase" id="RU000461"/>
    </source>
</evidence>
<keyword evidence="5 9" id="KW-0560">Oxidoreductase</keyword>
<dbReference type="GO" id="GO:0016705">
    <property type="term" value="F:oxidoreductase activity, acting on paired donors, with incorporation or reduction of molecular oxygen"/>
    <property type="evidence" value="ECO:0007669"/>
    <property type="project" value="InterPro"/>
</dbReference>
<feature type="binding site" description="axial binding residue" evidence="8">
    <location>
        <position position="477"/>
    </location>
    <ligand>
        <name>heme</name>
        <dbReference type="ChEBI" id="CHEBI:30413"/>
    </ligand>
    <ligandPart>
        <name>Fe</name>
        <dbReference type="ChEBI" id="CHEBI:18248"/>
    </ligandPart>
</feature>
<name>R7YX00_CONA1</name>
<dbReference type="InterPro" id="IPR017972">
    <property type="entry name" value="Cyt_P450_CS"/>
</dbReference>
<dbReference type="PROSITE" id="PS00086">
    <property type="entry name" value="CYTOCHROME_P450"/>
    <property type="match status" value="1"/>
</dbReference>
<dbReference type="GO" id="GO:0004497">
    <property type="term" value="F:monooxygenase activity"/>
    <property type="evidence" value="ECO:0007669"/>
    <property type="project" value="UniProtKB-KW"/>
</dbReference>
<keyword evidence="7 9" id="KW-0503">Monooxygenase</keyword>
<dbReference type="eggNOG" id="KOG0157">
    <property type="taxonomic scope" value="Eukaryota"/>
</dbReference>
<dbReference type="InterPro" id="IPR047146">
    <property type="entry name" value="Cyt_P450_E_CYP52_fungi"/>
</dbReference>
<evidence type="ECO:0000256" key="5">
    <source>
        <dbReference type="ARBA" id="ARBA00023002"/>
    </source>
</evidence>
<keyword evidence="6 8" id="KW-0408">Iron</keyword>
<organism evidence="10 11">
    <name type="scientific">Coniosporium apollinis (strain CBS 100218)</name>
    <name type="common">Rock-inhabiting black yeast</name>
    <dbReference type="NCBI Taxonomy" id="1168221"/>
    <lineage>
        <taxon>Eukaryota</taxon>
        <taxon>Fungi</taxon>
        <taxon>Dikarya</taxon>
        <taxon>Ascomycota</taxon>
        <taxon>Pezizomycotina</taxon>
        <taxon>Dothideomycetes</taxon>
        <taxon>Dothideomycetes incertae sedis</taxon>
        <taxon>Coniosporium</taxon>
    </lineage>
</organism>